<name>A0A2T2NTH2_CORCC</name>
<feature type="compositionally biased region" description="Basic and acidic residues" evidence="2">
    <location>
        <begin position="218"/>
        <end position="236"/>
    </location>
</feature>
<dbReference type="Gene3D" id="1.10.287.110">
    <property type="entry name" value="DnaJ domain"/>
    <property type="match status" value="1"/>
</dbReference>
<keyword evidence="3" id="KW-0812">Transmembrane</keyword>
<dbReference type="STRING" id="1448308.A0A2T2NTH2"/>
<dbReference type="CDD" id="cd06257">
    <property type="entry name" value="DnaJ"/>
    <property type="match status" value="1"/>
</dbReference>
<feature type="region of interest" description="Disordered" evidence="2">
    <location>
        <begin position="44"/>
        <end position="66"/>
    </location>
</feature>
<protein>
    <submittedName>
        <fullName evidence="5">DnaJ-domain-containing protein</fullName>
    </submittedName>
</protein>
<dbReference type="PANTHER" id="PTHR44145:SF3">
    <property type="entry name" value="DNAJ HOMOLOG SUBFAMILY A MEMBER 3, MITOCHONDRIAL"/>
    <property type="match status" value="1"/>
</dbReference>
<keyword evidence="6" id="KW-1185">Reference proteome</keyword>
<organism evidence="5 6">
    <name type="scientific">Corynespora cassiicola Philippines</name>
    <dbReference type="NCBI Taxonomy" id="1448308"/>
    <lineage>
        <taxon>Eukaryota</taxon>
        <taxon>Fungi</taxon>
        <taxon>Dikarya</taxon>
        <taxon>Ascomycota</taxon>
        <taxon>Pezizomycotina</taxon>
        <taxon>Dothideomycetes</taxon>
        <taxon>Pleosporomycetidae</taxon>
        <taxon>Pleosporales</taxon>
        <taxon>Corynesporascaceae</taxon>
        <taxon>Corynespora</taxon>
    </lineage>
</organism>
<dbReference type="InterPro" id="IPR001623">
    <property type="entry name" value="DnaJ_domain"/>
</dbReference>
<dbReference type="SMART" id="SM00271">
    <property type="entry name" value="DnaJ"/>
    <property type="match status" value="1"/>
</dbReference>
<feature type="region of interest" description="Disordered" evidence="2">
    <location>
        <begin position="215"/>
        <end position="236"/>
    </location>
</feature>
<keyword evidence="3" id="KW-1133">Transmembrane helix</keyword>
<evidence type="ECO:0000313" key="6">
    <source>
        <dbReference type="Proteomes" id="UP000240883"/>
    </source>
</evidence>
<feature type="compositionally biased region" description="Low complexity" evidence="2">
    <location>
        <begin position="163"/>
        <end position="174"/>
    </location>
</feature>
<dbReference type="PRINTS" id="PR00625">
    <property type="entry name" value="JDOMAIN"/>
</dbReference>
<dbReference type="Proteomes" id="UP000240883">
    <property type="component" value="Unassembled WGS sequence"/>
</dbReference>
<evidence type="ECO:0000256" key="1">
    <source>
        <dbReference type="ARBA" id="ARBA00023186"/>
    </source>
</evidence>
<evidence type="ECO:0000313" key="5">
    <source>
        <dbReference type="EMBL" id="PSN68576.1"/>
    </source>
</evidence>
<dbReference type="EMBL" id="KZ678133">
    <property type="protein sequence ID" value="PSN68576.1"/>
    <property type="molecule type" value="Genomic_DNA"/>
</dbReference>
<keyword evidence="1" id="KW-0143">Chaperone</keyword>
<feature type="domain" description="J" evidence="4">
    <location>
        <begin position="76"/>
        <end position="141"/>
    </location>
</feature>
<dbReference type="InterPro" id="IPR051938">
    <property type="entry name" value="Apopto_cytoskel_mod"/>
</dbReference>
<sequence>MPLLPPPLRQPLLRPRALVLEPAAAAAWTCPSCLLLRPRISTARAQRPPPPLPFRHRPSRPFSSTRALSSDAALPNHYDTLSLSPTASPAEIKRQFYTLSKQHHPDRNPDDPNASTRFVAISEAYHVLSVPDKRAQYDAQLNQFKGTRWGRSRGGDHHGHPQGSYSSASSYAGSRPATGLNKKRGTFRGPPPSFYKAGGYGRHGAKRAEYAHANPHGARAERGHGQADAETEAGRESYGDFGGFGPGQAGQGSEVPHFDDRRHKAAHDNVNDYIQARRRQKLAREVEDDLDRGGTLFNFVLVMGAILAMGLSVKIFGDRAERKAKDRRD</sequence>
<dbReference type="AlphaFoldDB" id="A0A2T2NTH2"/>
<proteinExistence type="predicted"/>
<keyword evidence="3" id="KW-0472">Membrane</keyword>
<dbReference type="PROSITE" id="PS50076">
    <property type="entry name" value="DNAJ_2"/>
    <property type="match status" value="1"/>
</dbReference>
<evidence type="ECO:0000256" key="2">
    <source>
        <dbReference type="SAM" id="MobiDB-lite"/>
    </source>
</evidence>
<feature type="transmembrane region" description="Helical" evidence="3">
    <location>
        <begin position="296"/>
        <end position="317"/>
    </location>
</feature>
<dbReference type="SUPFAM" id="SSF46565">
    <property type="entry name" value="Chaperone J-domain"/>
    <property type="match status" value="1"/>
</dbReference>
<dbReference type="OrthoDB" id="10250354at2759"/>
<dbReference type="PANTHER" id="PTHR44145">
    <property type="entry name" value="DNAJ HOMOLOG SUBFAMILY A MEMBER 3, MITOCHONDRIAL"/>
    <property type="match status" value="1"/>
</dbReference>
<dbReference type="Pfam" id="PF00226">
    <property type="entry name" value="DnaJ"/>
    <property type="match status" value="1"/>
</dbReference>
<accession>A0A2T2NTH2</accession>
<evidence type="ECO:0000256" key="3">
    <source>
        <dbReference type="SAM" id="Phobius"/>
    </source>
</evidence>
<dbReference type="InterPro" id="IPR036869">
    <property type="entry name" value="J_dom_sf"/>
</dbReference>
<evidence type="ECO:0000259" key="4">
    <source>
        <dbReference type="PROSITE" id="PS50076"/>
    </source>
</evidence>
<gene>
    <name evidence="5" type="ORF">BS50DRAFT_571827</name>
</gene>
<feature type="region of interest" description="Disordered" evidence="2">
    <location>
        <begin position="148"/>
        <end position="193"/>
    </location>
</feature>
<reference evidence="5 6" key="1">
    <citation type="journal article" date="2018" name="Front. Microbiol.">
        <title>Genome-Wide Analysis of Corynespora cassiicola Leaf Fall Disease Putative Effectors.</title>
        <authorList>
            <person name="Lopez D."/>
            <person name="Ribeiro S."/>
            <person name="Label P."/>
            <person name="Fumanal B."/>
            <person name="Venisse J.S."/>
            <person name="Kohler A."/>
            <person name="de Oliveira R.R."/>
            <person name="Labutti K."/>
            <person name="Lipzen A."/>
            <person name="Lail K."/>
            <person name="Bauer D."/>
            <person name="Ohm R.A."/>
            <person name="Barry K.W."/>
            <person name="Spatafora J."/>
            <person name="Grigoriev I.V."/>
            <person name="Martin F.M."/>
            <person name="Pujade-Renaud V."/>
        </authorList>
    </citation>
    <scope>NUCLEOTIDE SEQUENCE [LARGE SCALE GENOMIC DNA]</scope>
    <source>
        <strain evidence="5 6">Philippines</strain>
    </source>
</reference>